<dbReference type="PANTHER" id="PTHR36699:SF1">
    <property type="entry name" value="L,D-TRANSPEPTIDASE YAFK-RELATED"/>
    <property type="match status" value="1"/>
</dbReference>
<evidence type="ECO:0000256" key="1">
    <source>
        <dbReference type="ARBA" id="ARBA00004752"/>
    </source>
</evidence>
<feature type="active site" description="Nucleophile" evidence="7">
    <location>
        <position position="178"/>
    </location>
</feature>
<accession>A0A656HFA3</accession>
<keyword evidence="5 7" id="KW-0573">Peptidoglycan synthesis</keyword>
<keyword evidence="3" id="KW-0808">Transferase</keyword>
<keyword evidence="6 7" id="KW-0961">Cell wall biogenesis/degradation</keyword>
<dbReference type="RefSeq" id="WP_002709508.1">
    <property type="nucleotide sequence ID" value="NZ_JH651384.1"/>
</dbReference>
<keyword evidence="10" id="KW-1185">Reference proteome</keyword>
<sequence precursor="true">MHKLLAILLTLAVTSGVLSFRYLAEIGILKDYVTLKTSDKLTVEERLEQFGTAATVRLALHFQQADVPFPPAAIALLAFKDSKRLELYASNRQGAWRYVRHYPIQAASGAPGPKLREGDRQVPEGIYGVEYLNPNSLFHVSMKLSYPNAFDLAMAQAEGRADPGSDIMIHGKAKSIGCLAMGDAAAEELFALTAWVGKENVRVVIAPTDFRLNGSKPDLTNLPAWADRLYQQLRAELIQYPGENIPHPPTATTAYNTPPP</sequence>
<gene>
    <name evidence="9" type="ORF">Thini_3083</name>
</gene>
<evidence type="ECO:0000256" key="2">
    <source>
        <dbReference type="ARBA" id="ARBA00005992"/>
    </source>
</evidence>
<evidence type="ECO:0000256" key="3">
    <source>
        <dbReference type="ARBA" id="ARBA00022679"/>
    </source>
</evidence>
<evidence type="ECO:0000256" key="7">
    <source>
        <dbReference type="PROSITE-ProRule" id="PRU01373"/>
    </source>
</evidence>
<protein>
    <submittedName>
        <fullName evidence="9">ErfK/YbiS/YcfS/YnhG family protein</fullName>
    </submittedName>
</protein>
<feature type="domain" description="L,D-TPase catalytic" evidence="8">
    <location>
        <begin position="74"/>
        <end position="206"/>
    </location>
</feature>
<organism evidence="9 10">
    <name type="scientific">Thiothrix nivea (strain ATCC 35100 / DSM 5205 / JP2)</name>
    <dbReference type="NCBI Taxonomy" id="870187"/>
    <lineage>
        <taxon>Bacteria</taxon>
        <taxon>Pseudomonadati</taxon>
        <taxon>Pseudomonadota</taxon>
        <taxon>Gammaproteobacteria</taxon>
        <taxon>Thiotrichales</taxon>
        <taxon>Thiotrichaceae</taxon>
        <taxon>Thiothrix</taxon>
    </lineage>
</organism>
<dbReference type="InterPro" id="IPR005490">
    <property type="entry name" value="LD_TPept_cat_dom"/>
</dbReference>
<dbReference type="SUPFAM" id="SSF141523">
    <property type="entry name" value="L,D-transpeptidase catalytic domain-like"/>
    <property type="match status" value="1"/>
</dbReference>
<feature type="active site" description="Proton donor/acceptor" evidence="7">
    <location>
        <position position="170"/>
    </location>
</feature>
<dbReference type="GO" id="GO:0016740">
    <property type="term" value="F:transferase activity"/>
    <property type="evidence" value="ECO:0007669"/>
    <property type="project" value="UniProtKB-KW"/>
</dbReference>
<evidence type="ECO:0000259" key="8">
    <source>
        <dbReference type="PROSITE" id="PS52029"/>
    </source>
</evidence>
<dbReference type="OrthoDB" id="9809748at2"/>
<dbReference type="InterPro" id="IPR038063">
    <property type="entry name" value="Transpep_catalytic_dom"/>
</dbReference>
<evidence type="ECO:0000313" key="10">
    <source>
        <dbReference type="Proteomes" id="UP000005317"/>
    </source>
</evidence>
<name>A0A656HFA3_THINJ</name>
<dbReference type="UniPathway" id="UPA00219"/>
<dbReference type="GO" id="GO:0008360">
    <property type="term" value="P:regulation of cell shape"/>
    <property type="evidence" value="ECO:0007669"/>
    <property type="project" value="UniProtKB-UniRule"/>
</dbReference>
<dbReference type="Proteomes" id="UP000005317">
    <property type="component" value="Unassembled WGS sequence"/>
</dbReference>
<dbReference type="EMBL" id="JH651384">
    <property type="protein sequence ID" value="EIJ35608.1"/>
    <property type="molecule type" value="Genomic_DNA"/>
</dbReference>
<dbReference type="GO" id="GO:0004180">
    <property type="term" value="F:carboxypeptidase activity"/>
    <property type="evidence" value="ECO:0007669"/>
    <property type="project" value="UniProtKB-ARBA"/>
</dbReference>
<evidence type="ECO:0000313" key="9">
    <source>
        <dbReference type="EMBL" id="EIJ35608.1"/>
    </source>
</evidence>
<comment type="similarity">
    <text evidence="2">Belongs to the YkuD family.</text>
</comment>
<proteinExistence type="inferred from homology"/>
<dbReference type="GO" id="GO:0071555">
    <property type="term" value="P:cell wall organization"/>
    <property type="evidence" value="ECO:0007669"/>
    <property type="project" value="UniProtKB-UniRule"/>
</dbReference>
<dbReference type="Pfam" id="PF03734">
    <property type="entry name" value="YkuD"/>
    <property type="match status" value="1"/>
</dbReference>
<reference evidence="10" key="1">
    <citation type="journal article" date="2011" name="Stand. Genomic Sci.">
        <title>Genome sequence of the filamentous, gliding Thiothrix nivea neotype strain (JP2(T)).</title>
        <authorList>
            <person name="Lapidus A."/>
            <person name="Nolan M."/>
            <person name="Lucas S."/>
            <person name="Glavina Del Rio T."/>
            <person name="Tice H."/>
            <person name="Cheng J.F."/>
            <person name="Tapia R."/>
            <person name="Han C."/>
            <person name="Goodwin L."/>
            <person name="Pitluck S."/>
            <person name="Liolios K."/>
            <person name="Pagani I."/>
            <person name="Ivanova N."/>
            <person name="Huntemann M."/>
            <person name="Mavromatis K."/>
            <person name="Mikhailova N."/>
            <person name="Pati A."/>
            <person name="Chen A."/>
            <person name="Palaniappan K."/>
            <person name="Land M."/>
            <person name="Brambilla E.M."/>
            <person name="Rohde M."/>
            <person name="Abt B."/>
            <person name="Verbarg S."/>
            <person name="Goker M."/>
            <person name="Bristow J."/>
            <person name="Eisen J.A."/>
            <person name="Markowitz V."/>
            <person name="Hugenholtz P."/>
            <person name="Kyrpides N.C."/>
            <person name="Klenk H.P."/>
            <person name="Woyke T."/>
        </authorList>
    </citation>
    <scope>NUCLEOTIDE SEQUENCE [LARGE SCALE GENOMIC DNA]</scope>
    <source>
        <strain evidence="10">ATCC 35100 / DSM 5205 / JP2</strain>
    </source>
</reference>
<dbReference type="PANTHER" id="PTHR36699">
    <property type="entry name" value="LD-TRANSPEPTIDASE"/>
    <property type="match status" value="1"/>
</dbReference>
<dbReference type="PROSITE" id="PS52029">
    <property type="entry name" value="LD_TPASE"/>
    <property type="match status" value="1"/>
</dbReference>
<comment type="pathway">
    <text evidence="1 7">Cell wall biogenesis; peptidoglycan biosynthesis.</text>
</comment>
<dbReference type="GO" id="GO:0009252">
    <property type="term" value="P:peptidoglycan biosynthetic process"/>
    <property type="evidence" value="ECO:0007669"/>
    <property type="project" value="UniProtKB-UniPathway"/>
</dbReference>
<evidence type="ECO:0000256" key="6">
    <source>
        <dbReference type="ARBA" id="ARBA00023316"/>
    </source>
</evidence>
<evidence type="ECO:0000256" key="4">
    <source>
        <dbReference type="ARBA" id="ARBA00022960"/>
    </source>
</evidence>
<dbReference type="AlphaFoldDB" id="A0A656HFA3"/>
<evidence type="ECO:0000256" key="5">
    <source>
        <dbReference type="ARBA" id="ARBA00022984"/>
    </source>
</evidence>
<dbReference type="CDD" id="cd16913">
    <property type="entry name" value="YkuD_like"/>
    <property type="match status" value="1"/>
</dbReference>
<keyword evidence="4 7" id="KW-0133">Cell shape</keyword>